<reference evidence="2 3" key="1">
    <citation type="journal article" date="2014" name="Genome Announc.">
        <title>Draft Genome Sequence of Xylella fastidiosa Pear Leaf Scorch Strain in Taiwan.</title>
        <authorList>
            <person name="Su C.C."/>
            <person name="Deng W.L."/>
            <person name="Jan F.J."/>
            <person name="Chang C.J."/>
            <person name="Huang H."/>
            <person name="Chen J."/>
        </authorList>
    </citation>
    <scope>NUCLEOTIDE SEQUENCE [LARGE SCALE GENOMIC DNA]</scope>
    <source>
        <strain evidence="2 3">PLS229</strain>
    </source>
</reference>
<dbReference type="AlphaFoldDB" id="Z9JJS2"/>
<sequence length="93" mass="9998">VGKCGELGDEGGHLIASSLGGAGDRINLVPQAEILNRSGWRKMEQQLHQALQDGKSVSVNIDVLYPATGGVRPNKFVVKAEIDGKKISREFNQ</sequence>
<dbReference type="RefSeq" id="WP_038271222.1">
    <property type="nucleotide sequence ID" value="NZ_JDSQ01000010.1"/>
</dbReference>
<dbReference type="Pfam" id="PF13930">
    <property type="entry name" value="Endonuclea_NS_2"/>
    <property type="match status" value="1"/>
</dbReference>
<evidence type="ECO:0000259" key="1">
    <source>
        <dbReference type="Pfam" id="PF13930"/>
    </source>
</evidence>
<proteinExistence type="predicted"/>
<evidence type="ECO:0000313" key="2">
    <source>
        <dbReference type="EMBL" id="EWS78061.1"/>
    </source>
</evidence>
<accession>Z9JJS2</accession>
<gene>
    <name evidence="2" type="ORF">AF72_07055</name>
</gene>
<name>Z9JJS2_9GAMM</name>
<dbReference type="InterPro" id="IPR044929">
    <property type="entry name" value="DNA/RNA_non-sp_Endonuclease_sf"/>
</dbReference>
<evidence type="ECO:0000313" key="3">
    <source>
        <dbReference type="Proteomes" id="UP000020406"/>
    </source>
</evidence>
<dbReference type="EMBL" id="JDSQ01000010">
    <property type="protein sequence ID" value="EWS78061.1"/>
    <property type="molecule type" value="Genomic_DNA"/>
</dbReference>
<dbReference type="eggNOG" id="COG1864">
    <property type="taxonomic scope" value="Bacteria"/>
</dbReference>
<protein>
    <recommendedName>
        <fullName evidence="1">Type VII secretion system protein EssD-like domain-containing protein</fullName>
    </recommendedName>
</protein>
<dbReference type="InterPro" id="IPR044927">
    <property type="entry name" value="Endonuclea_NS_2"/>
</dbReference>
<feature type="domain" description="Type VII secretion system protein EssD-like" evidence="1">
    <location>
        <begin position="9"/>
        <end position="84"/>
    </location>
</feature>
<dbReference type="PATRIC" id="fig|1444770.3.peg.1673"/>
<dbReference type="Gene3D" id="3.40.570.10">
    <property type="entry name" value="Extracellular Endonuclease, subunit A"/>
    <property type="match status" value="1"/>
</dbReference>
<dbReference type="Proteomes" id="UP000020406">
    <property type="component" value="Unassembled WGS sequence"/>
</dbReference>
<organism evidence="2 3">
    <name type="scientific">Xylella taiwanensis</name>
    <dbReference type="NCBI Taxonomy" id="1444770"/>
    <lineage>
        <taxon>Bacteria</taxon>
        <taxon>Pseudomonadati</taxon>
        <taxon>Pseudomonadota</taxon>
        <taxon>Gammaproteobacteria</taxon>
        <taxon>Lysobacterales</taxon>
        <taxon>Lysobacteraceae</taxon>
        <taxon>Xylella</taxon>
    </lineage>
</organism>
<comment type="caution">
    <text evidence="2">The sequence shown here is derived from an EMBL/GenBank/DDBJ whole genome shotgun (WGS) entry which is preliminary data.</text>
</comment>
<dbReference type="STRING" id="1444770.AF72_07055"/>
<feature type="non-terminal residue" evidence="2">
    <location>
        <position position="1"/>
    </location>
</feature>